<evidence type="ECO:0000256" key="5">
    <source>
        <dbReference type="ARBA" id="ARBA00022741"/>
    </source>
</evidence>
<sequence length="368" mass="39886">MRVLAAMSGGVDSAVAAARLVAAGHDVTGVHLALSRTPLAYREGSRGCCSLEDSFDARRAADRIGIPFYVWDFSERFAEEVIHPFIDEYRAGRTPNPCLRCNERIKFAAVLERGLDLGFDAVATGHYARLETREGITRMRRAVDPGKDQSYVLGVLNQEQLSHCLFPLGDSCKTEVRAEAARLGLTVADKPDSYDICFIPDGDTAGWLSDQLGEHTGEFRDETGDVVGHHDGYHHFTIGQRRGLHLGTPASDGRPRYVLDIEPVSNTVVVGPSEDLEVHRLEAIRPVWCSDTPGTDSWVGQVQVRAHGTPVEARVQRVDGGVRMTLRTPLKGVAPGQAAVLYDGDLVVGSATICGTDRAGTDIVGATR</sequence>
<evidence type="ECO:0000256" key="10">
    <source>
        <dbReference type="ARBA" id="ARBA00056575"/>
    </source>
</evidence>
<dbReference type="CDD" id="cd01998">
    <property type="entry name" value="MnmA_TRMU-like"/>
    <property type="match status" value="1"/>
</dbReference>
<proteinExistence type="inferred from homology"/>
<dbReference type="Pfam" id="PF20258">
    <property type="entry name" value="tRNA_Me_trans_C"/>
    <property type="match status" value="1"/>
</dbReference>
<dbReference type="AlphaFoldDB" id="A0A3Q9UKZ8"/>
<dbReference type="InterPro" id="IPR046884">
    <property type="entry name" value="MnmA-like_central"/>
</dbReference>
<feature type="binding site" evidence="11">
    <location>
        <position position="125"/>
    </location>
    <ligand>
        <name>ATP</name>
        <dbReference type="ChEBI" id="CHEBI:30616"/>
    </ligand>
</feature>
<dbReference type="Pfam" id="PF20259">
    <property type="entry name" value="tRNA_Me_trans_M"/>
    <property type="match status" value="1"/>
</dbReference>
<accession>A0A3Q9UKZ8</accession>
<organism evidence="14 15">
    <name type="scientific">Acidipropionibacterium jensenii</name>
    <dbReference type="NCBI Taxonomy" id="1749"/>
    <lineage>
        <taxon>Bacteria</taxon>
        <taxon>Bacillati</taxon>
        <taxon>Actinomycetota</taxon>
        <taxon>Actinomycetes</taxon>
        <taxon>Propionibacteriales</taxon>
        <taxon>Propionibacteriaceae</taxon>
        <taxon>Acidipropionibacterium</taxon>
    </lineage>
</organism>
<comment type="caution">
    <text evidence="11">Lacks conserved residue(s) required for the propagation of feature annotation.</text>
</comment>
<dbReference type="InterPro" id="IPR004506">
    <property type="entry name" value="MnmA-like"/>
</dbReference>
<feature type="binding site" evidence="11">
    <location>
        <begin position="6"/>
        <end position="13"/>
    </location>
    <ligand>
        <name>ATP</name>
        <dbReference type="ChEBI" id="CHEBI:30616"/>
    </ligand>
</feature>
<dbReference type="PANTHER" id="PTHR11933">
    <property type="entry name" value="TRNA 5-METHYLAMINOMETHYL-2-THIOURIDYLATE -METHYLTRANSFERASE"/>
    <property type="match status" value="1"/>
</dbReference>
<feature type="binding site" evidence="11">
    <location>
        <position position="32"/>
    </location>
    <ligand>
        <name>ATP</name>
        <dbReference type="ChEBI" id="CHEBI:30616"/>
    </ligand>
</feature>
<evidence type="ECO:0000256" key="2">
    <source>
        <dbReference type="ARBA" id="ARBA00022555"/>
    </source>
</evidence>
<feature type="site" description="Interaction with tRNA" evidence="11">
    <location>
        <position position="337"/>
    </location>
</feature>
<dbReference type="Proteomes" id="UP000285875">
    <property type="component" value="Chromosome"/>
</dbReference>
<protein>
    <recommendedName>
        <fullName evidence="11">tRNA-specific 2-thiouridylase MnmA</fullName>
        <ecNumber evidence="11">2.8.1.13</ecNumber>
    </recommendedName>
</protein>
<dbReference type="InterPro" id="IPR046885">
    <property type="entry name" value="MnmA-like_C"/>
</dbReference>
<feature type="domain" description="tRNA-specific 2-thiouridylase MnmA-like central" evidence="13">
    <location>
        <begin position="208"/>
        <end position="271"/>
    </location>
</feature>
<gene>
    <name evidence="11" type="primary">mnmA</name>
    <name evidence="14" type="ORF">C0Z10_06900</name>
</gene>
<keyword evidence="1 11" id="KW-0963">Cytoplasm</keyword>
<dbReference type="Gene3D" id="2.30.30.280">
    <property type="entry name" value="Adenine nucleotide alpha hydrolases-like domains"/>
    <property type="match status" value="1"/>
</dbReference>
<feature type="region of interest" description="Interaction with tRNA" evidence="11">
    <location>
        <begin position="147"/>
        <end position="149"/>
    </location>
</feature>
<keyword evidence="6 11" id="KW-0067">ATP-binding</keyword>
<evidence type="ECO:0000259" key="12">
    <source>
        <dbReference type="Pfam" id="PF20258"/>
    </source>
</evidence>
<dbReference type="HAMAP" id="MF_00144">
    <property type="entry name" value="tRNA_thiouridyl_MnmA"/>
    <property type="match status" value="1"/>
</dbReference>
<evidence type="ECO:0000256" key="11">
    <source>
        <dbReference type="HAMAP-Rule" id="MF_00144"/>
    </source>
</evidence>
<feature type="site" description="Interaction with tRNA" evidence="11">
    <location>
        <position position="126"/>
    </location>
</feature>
<dbReference type="GO" id="GO:0005737">
    <property type="term" value="C:cytoplasm"/>
    <property type="evidence" value="ECO:0007669"/>
    <property type="project" value="UniProtKB-SubCell"/>
</dbReference>
<evidence type="ECO:0000259" key="13">
    <source>
        <dbReference type="Pfam" id="PF20259"/>
    </source>
</evidence>
<feature type="active site" description="Cysteine persulfide intermediate" evidence="11">
    <location>
        <position position="197"/>
    </location>
</feature>
<comment type="subcellular location">
    <subcellularLocation>
        <location evidence="11">Cytoplasm</location>
    </subcellularLocation>
</comment>
<evidence type="ECO:0000256" key="8">
    <source>
        <dbReference type="ARBA" id="ARBA00023157"/>
    </source>
</evidence>
<dbReference type="Pfam" id="PF03054">
    <property type="entry name" value="tRNA_Me_trans"/>
    <property type="match status" value="1"/>
</dbReference>
<evidence type="ECO:0000256" key="9">
    <source>
        <dbReference type="ARBA" id="ARBA00051542"/>
    </source>
</evidence>
<comment type="catalytic activity">
    <reaction evidence="9 11">
        <text>S-sulfanyl-L-cysteinyl-[protein] + uridine(34) in tRNA + AH2 + ATP = 2-thiouridine(34) in tRNA + L-cysteinyl-[protein] + A + AMP + diphosphate + H(+)</text>
        <dbReference type="Rhea" id="RHEA:47032"/>
        <dbReference type="Rhea" id="RHEA-COMP:10131"/>
        <dbReference type="Rhea" id="RHEA-COMP:11726"/>
        <dbReference type="Rhea" id="RHEA-COMP:11727"/>
        <dbReference type="Rhea" id="RHEA-COMP:11728"/>
        <dbReference type="ChEBI" id="CHEBI:13193"/>
        <dbReference type="ChEBI" id="CHEBI:15378"/>
        <dbReference type="ChEBI" id="CHEBI:17499"/>
        <dbReference type="ChEBI" id="CHEBI:29950"/>
        <dbReference type="ChEBI" id="CHEBI:30616"/>
        <dbReference type="ChEBI" id="CHEBI:33019"/>
        <dbReference type="ChEBI" id="CHEBI:61963"/>
        <dbReference type="ChEBI" id="CHEBI:65315"/>
        <dbReference type="ChEBI" id="CHEBI:87170"/>
        <dbReference type="ChEBI" id="CHEBI:456215"/>
        <dbReference type="EC" id="2.8.1.13"/>
    </reaction>
</comment>
<dbReference type="EMBL" id="CP025570">
    <property type="protein sequence ID" value="AZZ39522.1"/>
    <property type="molecule type" value="Genomic_DNA"/>
</dbReference>
<evidence type="ECO:0000256" key="1">
    <source>
        <dbReference type="ARBA" id="ARBA00022490"/>
    </source>
</evidence>
<dbReference type="NCBIfam" id="NF001138">
    <property type="entry name" value="PRK00143.1"/>
    <property type="match status" value="1"/>
</dbReference>
<keyword evidence="3 11" id="KW-0808">Transferase</keyword>
<name>A0A3Q9UKZ8_9ACTN</name>
<evidence type="ECO:0000256" key="3">
    <source>
        <dbReference type="ARBA" id="ARBA00022679"/>
    </source>
</evidence>
<dbReference type="GO" id="GO:0005524">
    <property type="term" value="F:ATP binding"/>
    <property type="evidence" value="ECO:0007669"/>
    <property type="project" value="UniProtKB-KW"/>
</dbReference>
<dbReference type="GO" id="GO:0103016">
    <property type="term" value="F:tRNA-uridine 2-sulfurtransferase activity"/>
    <property type="evidence" value="ECO:0007669"/>
    <property type="project" value="UniProtKB-EC"/>
</dbReference>
<keyword evidence="8" id="KW-1015">Disulfide bond</keyword>
<dbReference type="Gene3D" id="3.40.50.620">
    <property type="entry name" value="HUPs"/>
    <property type="match status" value="1"/>
</dbReference>
<dbReference type="FunFam" id="2.30.30.280:FF:000001">
    <property type="entry name" value="tRNA-specific 2-thiouridylase MnmA"/>
    <property type="match status" value="1"/>
</dbReference>
<evidence type="ECO:0000313" key="14">
    <source>
        <dbReference type="EMBL" id="AZZ39522.1"/>
    </source>
</evidence>
<dbReference type="Gene3D" id="2.40.30.10">
    <property type="entry name" value="Translation factors"/>
    <property type="match status" value="1"/>
</dbReference>
<dbReference type="PANTHER" id="PTHR11933:SF5">
    <property type="entry name" value="MITOCHONDRIAL TRNA-SPECIFIC 2-THIOURIDYLASE 1"/>
    <property type="match status" value="1"/>
</dbReference>
<dbReference type="InterPro" id="IPR014729">
    <property type="entry name" value="Rossmann-like_a/b/a_fold"/>
</dbReference>
<comment type="function">
    <text evidence="10 11">Catalyzes the 2-thiolation of uridine at the wobble position (U34) of tRNA, leading to the formation of s(2)U34.</text>
</comment>
<dbReference type="InterPro" id="IPR023382">
    <property type="entry name" value="MnmA-like_central_sf"/>
</dbReference>
<evidence type="ECO:0000256" key="6">
    <source>
        <dbReference type="ARBA" id="ARBA00022840"/>
    </source>
</evidence>
<dbReference type="GO" id="GO:0002143">
    <property type="term" value="P:tRNA wobble position uridine thiolation"/>
    <property type="evidence" value="ECO:0007669"/>
    <property type="project" value="TreeGrafter"/>
</dbReference>
<evidence type="ECO:0000256" key="4">
    <source>
        <dbReference type="ARBA" id="ARBA00022694"/>
    </source>
</evidence>
<feature type="domain" description="tRNA-specific 2-thiouridylase MnmA-like C-terminal" evidence="12">
    <location>
        <begin position="279"/>
        <end position="353"/>
    </location>
</feature>
<dbReference type="EC" id="2.8.1.13" evidence="11"/>
<dbReference type="GO" id="GO:0000049">
    <property type="term" value="F:tRNA binding"/>
    <property type="evidence" value="ECO:0007669"/>
    <property type="project" value="UniProtKB-KW"/>
</dbReference>
<keyword evidence="7 11" id="KW-0694">RNA-binding</keyword>
<dbReference type="FunFam" id="3.40.50.620:FF:000057">
    <property type="entry name" value="tRNA-specific 2-thiouridylase MnmA"/>
    <property type="match status" value="1"/>
</dbReference>
<evidence type="ECO:0000313" key="15">
    <source>
        <dbReference type="Proteomes" id="UP000285875"/>
    </source>
</evidence>
<dbReference type="SUPFAM" id="SSF52402">
    <property type="entry name" value="Adenine nucleotide alpha hydrolases-like"/>
    <property type="match status" value="1"/>
</dbReference>
<dbReference type="KEGG" id="aji:C0Z10_06900"/>
<evidence type="ECO:0000256" key="7">
    <source>
        <dbReference type="ARBA" id="ARBA00022884"/>
    </source>
</evidence>
<comment type="similarity">
    <text evidence="11">Belongs to the MnmA/TRMU family.</text>
</comment>
<keyword evidence="5 11" id="KW-0547">Nucleotide-binding</keyword>
<feature type="active site" description="Nucleophile" evidence="11">
    <location>
        <position position="101"/>
    </location>
</feature>
<keyword evidence="2 11" id="KW-0820">tRNA-binding</keyword>
<keyword evidence="4 11" id="KW-0819">tRNA processing</keyword>
<dbReference type="NCBIfam" id="TIGR00420">
    <property type="entry name" value="trmU"/>
    <property type="match status" value="1"/>
</dbReference>
<reference evidence="15" key="1">
    <citation type="submission" date="2017-12" db="EMBL/GenBank/DDBJ databases">
        <title>Whole genome sequencing of Acidipropionibacterium jensenii strains JS279 and JS280.</title>
        <authorList>
            <person name="Deptula P."/>
            <person name="Laine P."/>
            <person name="Smolander O.-P."/>
            <person name="Paulin L."/>
            <person name="Auvinen P."/>
            <person name="Varmanen P."/>
        </authorList>
    </citation>
    <scope>NUCLEOTIDE SEQUENCE [LARGE SCALE GENOMIC DNA]</scope>
    <source>
        <strain evidence="15">JS280</strain>
    </source>
</reference>